<organism evidence="1 2">
    <name type="scientific">Choristoneura fumiferana</name>
    <name type="common">Spruce budworm moth</name>
    <name type="synonym">Archips fumiferana</name>
    <dbReference type="NCBI Taxonomy" id="7141"/>
    <lineage>
        <taxon>Eukaryota</taxon>
        <taxon>Metazoa</taxon>
        <taxon>Ecdysozoa</taxon>
        <taxon>Arthropoda</taxon>
        <taxon>Hexapoda</taxon>
        <taxon>Insecta</taxon>
        <taxon>Pterygota</taxon>
        <taxon>Neoptera</taxon>
        <taxon>Endopterygota</taxon>
        <taxon>Lepidoptera</taxon>
        <taxon>Glossata</taxon>
        <taxon>Ditrysia</taxon>
        <taxon>Tortricoidea</taxon>
        <taxon>Tortricidae</taxon>
        <taxon>Tortricinae</taxon>
        <taxon>Choristoneura</taxon>
    </lineage>
</organism>
<accession>A0ACC0JRW7</accession>
<evidence type="ECO:0000313" key="1">
    <source>
        <dbReference type="EMBL" id="KAI8426810.1"/>
    </source>
</evidence>
<dbReference type="Proteomes" id="UP001064048">
    <property type="component" value="Chromosome 26"/>
</dbReference>
<proteinExistence type="predicted"/>
<feature type="non-terminal residue" evidence="1">
    <location>
        <position position="1"/>
    </location>
</feature>
<gene>
    <name evidence="1" type="ORF">MSG28_014493</name>
</gene>
<name>A0ACC0JRW7_CHOFU</name>
<evidence type="ECO:0000313" key="2">
    <source>
        <dbReference type="Proteomes" id="UP001064048"/>
    </source>
</evidence>
<protein>
    <submittedName>
        <fullName evidence="1">Uncharacterized protein</fullName>
    </submittedName>
</protein>
<dbReference type="EMBL" id="CM046126">
    <property type="protein sequence ID" value="KAI8426810.1"/>
    <property type="molecule type" value="Genomic_DNA"/>
</dbReference>
<keyword evidence="2" id="KW-1185">Reference proteome</keyword>
<reference evidence="1 2" key="1">
    <citation type="journal article" date="2022" name="Genome Biol. Evol.">
        <title>The Spruce Budworm Genome: Reconstructing the Evolutionary History of Antifreeze Proteins.</title>
        <authorList>
            <person name="Beliveau C."/>
            <person name="Gagne P."/>
            <person name="Picq S."/>
            <person name="Vernygora O."/>
            <person name="Keeling C.I."/>
            <person name="Pinkney K."/>
            <person name="Doucet D."/>
            <person name="Wen F."/>
            <person name="Johnston J.S."/>
            <person name="Maaroufi H."/>
            <person name="Boyle B."/>
            <person name="Laroche J."/>
            <person name="Dewar K."/>
            <person name="Juretic N."/>
            <person name="Blackburn G."/>
            <person name="Nisole A."/>
            <person name="Brunet B."/>
            <person name="Brandao M."/>
            <person name="Lumley L."/>
            <person name="Duan J."/>
            <person name="Quan G."/>
            <person name="Lucarotti C.J."/>
            <person name="Roe A.D."/>
            <person name="Sperling F.A.H."/>
            <person name="Levesque R.C."/>
            <person name="Cusson M."/>
        </authorList>
    </citation>
    <scope>NUCLEOTIDE SEQUENCE [LARGE SCALE GENOMIC DNA]</scope>
    <source>
        <strain evidence="1">Glfc:IPQL:Cfum</strain>
    </source>
</reference>
<comment type="caution">
    <text evidence="1">The sequence shown here is derived from an EMBL/GenBank/DDBJ whole genome shotgun (WGS) entry which is preliminary data.</text>
</comment>
<sequence length="649" mass="71646">ACLNVLTKQEASPSVEKEEVKVEVERFIDLARQMEAFFLQKRDMPYTTRTRVPHRSSRLCRRCSRAEYNKAFRYYTYIKWNTSRPILRSRTHLPSVASNGNRPSPMMMMIDCSGCQAQQMAAAAQQAALQQQAMQQQQVPRPPHPPAYPASVPHAEQPSTRHVPSGRGRPRGYGAAALQGPLAYLEKTATNIEQPEYDDEDEFASGAIDGEPVPPFHILYPSPGSESIPASIGAQPTTNGHSMLWHVSAIHIPVRYHDAATSYQEDIAVLLLAQEFTILGWGLTEEDGDPSQILNFLELPTVSIEECKALCRGDSGGGLVFTEQRGSVPVPYLRGVASTAPRNEHRCNAYALAALTHVHAHRAFLRRQSRKSLPFTENGSVRVTDVAVYADFSKLRADINDRSSQAYEVSAIHIPVRYHDAATSYQEDIAVLLLAQEFTVSQAVRPACVNFDEDFDNEQLKEGNLGTVLGWGLTEEDGGPSQILNFVELPTVSIEECKALCRGDSGGGFVFTEQRGSAPVPFLRGVASTAPRNEHRSASLVALVAGQRDFPPGFKFGAATAAYQIEGGWNASDKGVSIWDHFVHTQPGRISDVSNGDVACDSYHLWREDVQLLADMGVDYYRFSISWPRILPSGFTNHISEDGSQYYSS</sequence>